<feature type="region of interest" description="Disordered" evidence="4">
    <location>
        <begin position="654"/>
        <end position="694"/>
    </location>
</feature>
<dbReference type="InterPro" id="IPR009091">
    <property type="entry name" value="RCC1/BLIP-II"/>
</dbReference>
<dbReference type="Pfam" id="PF00415">
    <property type="entry name" value="RCC1"/>
    <property type="match status" value="5"/>
</dbReference>
<dbReference type="SMART" id="SM00698">
    <property type="entry name" value="MORN"/>
    <property type="match status" value="5"/>
</dbReference>
<evidence type="ECO:0000313" key="7">
    <source>
        <dbReference type="RefSeq" id="XP_005106197.1"/>
    </source>
</evidence>
<dbReference type="PROSITE" id="PS00626">
    <property type="entry name" value="RCC1_2"/>
    <property type="match status" value="4"/>
</dbReference>
<proteinExistence type="predicted"/>
<name>A0ABM0K0Z2_APLCA</name>
<feature type="region of interest" description="Disordered" evidence="4">
    <location>
        <begin position="1"/>
        <end position="20"/>
    </location>
</feature>
<feature type="repeat" description="RCC1" evidence="3">
    <location>
        <begin position="185"/>
        <end position="234"/>
    </location>
</feature>
<feature type="repeat" description="RCC1" evidence="3">
    <location>
        <begin position="814"/>
        <end position="863"/>
    </location>
</feature>
<dbReference type="InterPro" id="IPR059093">
    <property type="entry name" value="HA_Alsin"/>
</dbReference>
<feature type="compositionally biased region" description="Basic and acidic residues" evidence="4">
    <location>
        <begin position="579"/>
        <end position="591"/>
    </location>
</feature>
<evidence type="ECO:0000256" key="2">
    <source>
        <dbReference type="ARBA" id="ARBA00022737"/>
    </source>
</evidence>
<feature type="region of interest" description="Disordered" evidence="4">
    <location>
        <begin position="305"/>
        <end position="406"/>
    </location>
</feature>
<dbReference type="InterPro" id="IPR057248">
    <property type="entry name" value="Alsin-like_PH"/>
</dbReference>
<feature type="domain" description="VPS9" evidence="5">
    <location>
        <begin position="1762"/>
        <end position="1908"/>
    </location>
</feature>
<dbReference type="PROSITE" id="PS51205">
    <property type="entry name" value="VPS9"/>
    <property type="match status" value="1"/>
</dbReference>
<accession>A0ABM0K0Z2</accession>
<dbReference type="SUPFAM" id="SSF50985">
    <property type="entry name" value="RCC1/BLIP-II"/>
    <property type="match status" value="2"/>
</dbReference>
<keyword evidence="1" id="KW-0344">Guanine-nucleotide releasing factor</keyword>
<dbReference type="Pfam" id="PF25582">
    <property type="entry name" value="DH_Alsin"/>
    <property type="match status" value="1"/>
</dbReference>
<protein>
    <submittedName>
        <fullName evidence="7">Alsin isoform X1</fullName>
    </submittedName>
</protein>
<evidence type="ECO:0000256" key="4">
    <source>
        <dbReference type="SAM" id="MobiDB-lite"/>
    </source>
</evidence>
<sequence length="1908" mass="208877">MSDSSPSISHKDDAQEKQRPLPSVSMALWQGYTGDINLHSFDVFKQTIITDIALGQNHSLFLTHDGEVFVHGANSCGQLGLGSLEIASVDEPVKVDGLSGPAIGIACGKQHSAVVTDCGQVFCWGDSTDGQCGTGTLDLVLSPTRVAVEIHEGFCAHGFPKPSIGVGVCRVACGARHTLALSDDGEVWAWGFGPQLGLGELQHAPIPRRVSTLQGRTALAVCCGESHSLVLLLTSSSSKSGTPQKKAKTPAGSVNEDKHYPARCSTCNKEIFTYTDTSDMCIVETLHECSNADNVRSIDSTIVEEVSASSSSNEIIGEAKEEVSNNTTKSTTVATCDVSKAETDGGRGHDQPATADEKQLTSEGGGGGSKEKAKQADIKSEGGKSLVSIESSETAQNASWEEKTGTVSDVTEVKNLSEPQDTSVHLDSSGNLDTSSILETSGIETSILVIPGDNPFDGDVVSQETLPTVQEVGSEDAEGVVKQIELSDRKLEDTVAKDEGNKASPSGVDRSVSSDSAEVVWQRRSQTEELPEDVLPVQRRERVRTPSTSSVKSFNLIDQSEAMDYLHRQLEDGTEELAESDRHVKDVKQSEVKVGAPTDAESPDKGDGVYNMMEQMKSVTSRAFSSLHTLSGFAFGSSDPESPDQAAQSDITNAGAGAARSGTAGSERDAGDLDKSKTSGNKLPDIGDTEISGHEMVKSGTFAEWSEELANVGHDMSSLGRGDKQRSLRTIHLQQRNLSRTSASSTTESSQVPKIKPVVTATEVWAWGENGYGQLGIGDTLDRAEPVHLRSLMGRHVIKLSTGKSHSLALTANSQVFSWGSNSYGQLGQQELVHAPTRVKFMKGCMVWDIAAGTNHSLFLGDSTMMKPDVFFCGKQPSREKHASMQKTSVPTAVAEVKQLGWVIKVMSGGPNCACQVLNPVAPEMSAVFELAASERTFYHQLIKTSNLLLRPLQKSPFYSAMDVFPYKSSLQNLVAAFGALTKRIGEGITDLTAAIQAMRPIRHTLLLGAHTQQQQAFTQYSKAFSDFLAVGGFEYCTRAGSNFFEKIQGSIRDLSEERDKSVAASTLFLRAMRYPFFRLVEYARIITKMAAATEFQNSELKSHLSSITLDWDSTKLQMASEHKMADATRAFWDTAHPRVADAMRIPSRRVLRDSKAHPISWLAAGRFTSHIFVLFDDVFMHFQNTGLTKYPLETVWVESGSSNSDQQNNITIIVPEERYELTTSSPAQKAEWLIAFNSAISKVLTNQKSIPSHHSSGERFTPPLIRQASHTFFKAGLYKDATYKGTWLSGKLHGLGELKWPDGSVYEGKFKVGLKHGSGVFTIQKSRGQEVRKGTWKDGKLNGYAVVSYANGDLYEGHFQDGQRFGHGMYKAGRHKSSCASVYIGEWLANMREGYGVQDDIHKGEKYMGMWVEDHRHGNGIMVTLDGMYFEGNFIQDKLTGFGVMVSDDNTLYEGDFLGITHLAGKGTLTLSTGDKLEGSFSGSLNEGLKVSGSFVKAASSSDSDRRAQHSPSIKSKYFGRLCVTPDAKWTDIFSHVTLSLGHSLFNKQQAPADAEKAWETVAVMVSAGRKALKEDKSISPSKAKIQQKLLETLEKIPTHHQGSLNTETLEQMTSYLAQACDSNYHPLGQLMNTLVNVFRASYIGVGAHPHLLHHAVHEVRSYVRRFYRVLRILFPDLPPNGGPMQVYPPSQGPLATDRQKSSEFVEGLEIEDPNVQILTAAGLLYPLLLPKLYPPLFDLYALHNEAHDDRYWERVTKLNRQSDMGLMAYLDVDQRFWLLDDLLQPGKSQQLTAVKDVCYAEAVDSLQQLSTAFSPLDKLLVIEQAFNEISKRVTATVKENVLWNMDDLFPIFQFVVVRAKIHHLGAELQLLDDLMELHMEHGELGLMFTTLKACYFQIQNEKMPHH</sequence>
<feature type="region of interest" description="Disordered" evidence="4">
    <location>
        <begin position="578"/>
        <end position="609"/>
    </location>
</feature>
<dbReference type="SUPFAM" id="SSF50729">
    <property type="entry name" value="PH domain-like"/>
    <property type="match status" value="1"/>
</dbReference>
<dbReference type="PROSITE" id="PS50012">
    <property type="entry name" value="RCC1_3"/>
    <property type="match status" value="5"/>
</dbReference>
<dbReference type="GeneID" id="101860117"/>
<feature type="compositionally biased region" description="Polar residues" evidence="4">
    <location>
        <begin position="324"/>
        <end position="334"/>
    </location>
</feature>
<feature type="repeat" description="RCC1" evidence="3">
    <location>
        <begin position="119"/>
        <end position="184"/>
    </location>
</feature>
<dbReference type="Gene3D" id="2.30.29.30">
    <property type="entry name" value="Pleckstrin-homology domain (PH domain)/Phosphotyrosine-binding domain (PTB)"/>
    <property type="match status" value="1"/>
</dbReference>
<evidence type="ECO:0000259" key="5">
    <source>
        <dbReference type="PROSITE" id="PS51205"/>
    </source>
</evidence>
<feature type="compositionally biased region" description="Basic and acidic residues" evidence="4">
    <location>
        <begin position="339"/>
        <end position="360"/>
    </location>
</feature>
<dbReference type="PANTHER" id="PTHR46089:SF2">
    <property type="entry name" value="ALSIN HOMOLOG"/>
    <property type="match status" value="1"/>
</dbReference>
<dbReference type="PANTHER" id="PTHR46089">
    <property type="entry name" value="ALSIN HOMOLOG"/>
    <property type="match status" value="1"/>
</dbReference>
<dbReference type="Pfam" id="PF25383">
    <property type="entry name" value="PH_alsin"/>
    <property type="match status" value="1"/>
</dbReference>
<dbReference type="InterPro" id="IPR003123">
    <property type="entry name" value="VPS9"/>
</dbReference>
<dbReference type="Gene3D" id="2.130.10.30">
    <property type="entry name" value="Regulator of chromosome condensation 1/beta-lactamase-inhibitor protein II"/>
    <property type="match status" value="2"/>
</dbReference>
<dbReference type="Pfam" id="PF02204">
    <property type="entry name" value="VPS9"/>
    <property type="match status" value="1"/>
</dbReference>
<keyword evidence="6" id="KW-1185">Reference proteome</keyword>
<feature type="compositionally biased region" description="Basic and acidic residues" evidence="4">
    <location>
        <begin position="491"/>
        <end position="501"/>
    </location>
</feature>
<feature type="compositionally biased region" description="Low complexity" evidence="4">
    <location>
        <begin position="654"/>
        <end position="665"/>
    </location>
</feature>
<evidence type="ECO:0000256" key="1">
    <source>
        <dbReference type="ARBA" id="ARBA00022658"/>
    </source>
</evidence>
<feature type="compositionally biased region" description="Basic and acidic residues" evidence="4">
    <location>
        <begin position="369"/>
        <end position="382"/>
    </location>
</feature>
<keyword evidence="2" id="KW-0677">Repeat</keyword>
<dbReference type="Gene3D" id="1.20.1050.80">
    <property type="entry name" value="VPS9 domain"/>
    <property type="match status" value="1"/>
</dbReference>
<dbReference type="SUPFAM" id="SSF82185">
    <property type="entry name" value="Histone H3 K4-specific methyltransferase SET7/9 N-terminal domain"/>
    <property type="match status" value="2"/>
</dbReference>
<dbReference type="InterPro" id="IPR011993">
    <property type="entry name" value="PH-like_dom_sf"/>
</dbReference>
<dbReference type="InterPro" id="IPR003409">
    <property type="entry name" value="MORN"/>
</dbReference>
<dbReference type="InterPro" id="IPR000408">
    <property type="entry name" value="Reg_chr_condens"/>
</dbReference>
<feature type="repeat" description="RCC1" evidence="3">
    <location>
        <begin position="762"/>
        <end position="813"/>
    </location>
</feature>
<feature type="compositionally biased region" description="Basic and acidic residues" evidence="4">
    <location>
        <begin position="9"/>
        <end position="19"/>
    </location>
</feature>
<dbReference type="Proteomes" id="UP000694888">
    <property type="component" value="Unplaced"/>
</dbReference>
<feature type="repeat" description="RCC1" evidence="3">
    <location>
        <begin position="66"/>
        <end position="118"/>
    </location>
</feature>
<gene>
    <name evidence="7" type="primary">LOC101860117</name>
</gene>
<feature type="compositionally biased region" description="Low complexity" evidence="4">
    <location>
        <begin position="305"/>
        <end position="316"/>
    </location>
</feature>
<dbReference type="InterPro" id="IPR051984">
    <property type="entry name" value="Alsin"/>
</dbReference>
<evidence type="ECO:0000313" key="6">
    <source>
        <dbReference type="Proteomes" id="UP000694888"/>
    </source>
</evidence>
<dbReference type="SUPFAM" id="SSF109993">
    <property type="entry name" value="VPS9 domain"/>
    <property type="match status" value="1"/>
</dbReference>
<feature type="region of interest" description="Disordered" evidence="4">
    <location>
        <begin position="491"/>
        <end position="533"/>
    </location>
</feature>
<dbReference type="RefSeq" id="XP_005106197.1">
    <property type="nucleotide sequence ID" value="XM_005106140.3"/>
</dbReference>
<dbReference type="InterPro" id="IPR037191">
    <property type="entry name" value="VPS9_dom_sf"/>
</dbReference>
<organism evidence="6 7">
    <name type="scientific">Aplysia californica</name>
    <name type="common">California sea hare</name>
    <dbReference type="NCBI Taxonomy" id="6500"/>
    <lineage>
        <taxon>Eukaryota</taxon>
        <taxon>Metazoa</taxon>
        <taxon>Spiralia</taxon>
        <taxon>Lophotrochozoa</taxon>
        <taxon>Mollusca</taxon>
        <taxon>Gastropoda</taxon>
        <taxon>Heterobranchia</taxon>
        <taxon>Euthyneura</taxon>
        <taxon>Tectipleura</taxon>
        <taxon>Aplysiida</taxon>
        <taxon>Aplysioidea</taxon>
        <taxon>Aplysiidae</taxon>
        <taxon>Aplysia</taxon>
    </lineage>
</organism>
<dbReference type="Gene3D" id="2.20.110.10">
    <property type="entry name" value="Histone H3 K4-specific methyltransferase SET7/9 N-terminal domain"/>
    <property type="match status" value="3"/>
</dbReference>
<feature type="compositionally biased region" description="Basic and acidic residues" evidence="4">
    <location>
        <begin position="666"/>
        <end position="677"/>
    </location>
</feature>
<feature type="compositionally biased region" description="Polar residues" evidence="4">
    <location>
        <begin position="388"/>
        <end position="406"/>
    </location>
</feature>
<evidence type="ECO:0000256" key="3">
    <source>
        <dbReference type="PROSITE-ProRule" id="PRU00235"/>
    </source>
</evidence>
<dbReference type="Pfam" id="PF26202">
    <property type="entry name" value="HA_Alsin"/>
    <property type="match status" value="1"/>
</dbReference>
<reference evidence="7" key="1">
    <citation type="submission" date="2025-08" db="UniProtKB">
        <authorList>
            <consortium name="RefSeq"/>
        </authorList>
    </citation>
    <scope>IDENTIFICATION</scope>
</reference>
<dbReference type="Pfam" id="PF02493">
    <property type="entry name" value="MORN"/>
    <property type="match status" value="7"/>
</dbReference>